<feature type="transmembrane region" description="Helical" evidence="5">
    <location>
        <begin position="120"/>
        <end position="142"/>
    </location>
</feature>
<keyword evidence="2 5" id="KW-0812">Transmembrane</keyword>
<evidence type="ECO:0000256" key="4">
    <source>
        <dbReference type="ARBA" id="ARBA00023136"/>
    </source>
</evidence>
<feature type="transmembrane region" description="Helical" evidence="5">
    <location>
        <begin position="180"/>
        <end position="198"/>
    </location>
</feature>
<evidence type="ECO:0000259" key="6">
    <source>
        <dbReference type="Pfam" id="PF01794"/>
    </source>
</evidence>
<keyword evidence="4 5" id="KW-0472">Membrane</keyword>
<feature type="domain" description="Ferric oxidoreductase" evidence="6">
    <location>
        <begin position="57"/>
        <end position="169"/>
    </location>
</feature>
<evidence type="ECO:0000256" key="1">
    <source>
        <dbReference type="ARBA" id="ARBA00004141"/>
    </source>
</evidence>
<organism evidence="7 8">
    <name type="scientific">Candidatus Gottesmanbacteria bacterium RBG_16_38_7b</name>
    <dbReference type="NCBI Taxonomy" id="1798372"/>
    <lineage>
        <taxon>Bacteria</taxon>
        <taxon>Candidatus Gottesmaniibacteriota</taxon>
    </lineage>
</organism>
<proteinExistence type="predicted"/>
<sequence length="204" mass="24167">MLNRLFQTAVSRKIFVIRIFYLLWLIILLLFFQAARSVFAVNISAYKFWYPLAVYSGKLSLIFFIIVLLPGIFNRFRIRHKILGLIRIFRRHLGITMFLLAFTHGLIVSLLPKIKSGPPYALTLFEFFGSFSLFFLFFLFITSNDLSEKLLKIWWYRLHRLVYLIMWLILFHTALQRLSLWSLLSAILVTAEMSAIIYSKLKKL</sequence>
<evidence type="ECO:0000313" key="8">
    <source>
        <dbReference type="Proteomes" id="UP000177396"/>
    </source>
</evidence>
<name>A0A1F5YL04_9BACT</name>
<reference evidence="7 8" key="1">
    <citation type="journal article" date="2016" name="Nat. Commun.">
        <title>Thousands of microbial genomes shed light on interconnected biogeochemical processes in an aquifer system.</title>
        <authorList>
            <person name="Anantharaman K."/>
            <person name="Brown C.T."/>
            <person name="Hug L.A."/>
            <person name="Sharon I."/>
            <person name="Castelle C.J."/>
            <person name="Probst A.J."/>
            <person name="Thomas B.C."/>
            <person name="Singh A."/>
            <person name="Wilkins M.J."/>
            <person name="Karaoz U."/>
            <person name="Brodie E.L."/>
            <person name="Williams K.H."/>
            <person name="Hubbard S.S."/>
            <person name="Banfield J.F."/>
        </authorList>
    </citation>
    <scope>NUCLEOTIDE SEQUENCE [LARGE SCALE GENOMIC DNA]</scope>
</reference>
<feature type="transmembrane region" description="Helical" evidence="5">
    <location>
        <begin position="154"/>
        <end position="174"/>
    </location>
</feature>
<protein>
    <recommendedName>
        <fullName evidence="6">Ferric oxidoreductase domain-containing protein</fullName>
    </recommendedName>
</protein>
<keyword evidence="3 5" id="KW-1133">Transmembrane helix</keyword>
<feature type="transmembrane region" description="Helical" evidence="5">
    <location>
        <begin position="50"/>
        <end position="73"/>
    </location>
</feature>
<evidence type="ECO:0000256" key="2">
    <source>
        <dbReference type="ARBA" id="ARBA00022692"/>
    </source>
</evidence>
<dbReference type="Pfam" id="PF01794">
    <property type="entry name" value="Ferric_reduct"/>
    <property type="match status" value="1"/>
</dbReference>
<evidence type="ECO:0000256" key="5">
    <source>
        <dbReference type="SAM" id="Phobius"/>
    </source>
</evidence>
<dbReference type="InterPro" id="IPR013130">
    <property type="entry name" value="Fe3_Rdtase_TM_dom"/>
</dbReference>
<dbReference type="Proteomes" id="UP000177396">
    <property type="component" value="Unassembled WGS sequence"/>
</dbReference>
<comment type="caution">
    <text evidence="7">The sequence shown here is derived from an EMBL/GenBank/DDBJ whole genome shotgun (WGS) entry which is preliminary data.</text>
</comment>
<feature type="transmembrane region" description="Helical" evidence="5">
    <location>
        <begin position="93"/>
        <end position="114"/>
    </location>
</feature>
<gene>
    <name evidence="7" type="ORF">A2153_06100</name>
</gene>
<dbReference type="AlphaFoldDB" id="A0A1F5YL04"/>
<evidence type="ECO:0000313" key="7">
    <source>
        <dbReference type="EMBL" id="OGG00888.1"/>
    </source>
</evidence>
<dbReference type="EMBL" id="MFJB01000008">
    <property type="protein sequence ID" value="OGG00888.1"/>
    <property type="molecule type" value="Genomic_DNA"/>
</dbReference>
<comment type="subcellular location">
    <subcellularLocation>
        <location evidence="1">Membrane</location>
        <topology evidence="1">Multi-pass membrane protein</topology>
    </subcellularLocation>
</comment>
<accession>A0A1F5YL04</accession>
<evidence type="ECO:0000256" key="3">
    <source>
        <dbReference type="ARBA" id="ARBA00022989"/>
    </source>
</evidence>
<dbReference type="GO" id="GO:0016020">
    <property type="term" value="C:membrane"/>
    <property type="evidence" value="ECO:0007669"/>
    <property type="project" value="UniProtKB-SubCell"/>
</dbReference>